<organism evidence="2 3">
    <name type="scientific">Candidatus Aquitaenariimonas noxiae</name>
    <dbReference type="NCBI Taxonomy" id="1974741"/>
    <lineage>
        <taxon>Bacteria</taxon>
        <taxon>Pseudomonadati</taxon>
        <taxon>Candidatus Omnitrophota</taxon>
        <taxon>Candidatus Aquitaenariimonas</taxon>
    </lineage>
</organism>
<protein>
    <submittedName>
        <fullName evidence="2">Asp23/Gls24 family envelope stress response protein</fullName>
    </submittedName>
</protein>
<dbReference type="PANTHER" id="PTHR34297:SF1">
    <property type="entry name" value="ASP23_GLS24 FAMILY ENVELOPE STRESS RESPONSE PROTEIN"/>
    <property type="match status" value="1"/>
</dbReference>
<comment type="caution">
    <text evidence="2">The sequence shown here is derived from an EMBL/GenBank/DDBJ whole genome shotgun (WGS) entry which is preliminary data.</text>
</comment>
<sequence length="136" mass="15236">MMRKEEKTELGFIKIHNDVIGTIASLAACEIEGVARTGEKAAKNIFDLIKKKHKKGVKVESLNENDVKLTIDIVVKYGTNIPHMAARVQENVRKNVEKMTGLALSEVNLNIQGVAFPDKESLETIYKTESKQEVKR</sequence>
<proteinExistence type="inferred from homology"/>
<comment type="similarity">
    <text evidence="1">Belongs to the asp23 family.</text>
</comment>
<evidence type="ECO:0000256" key="1">
    <source>
        <dbReference type="ARBA" id="ARBA00005721"/>
    </source>
</evidence>
<gene>
    <name evidence="2" type="ORF">COS99_06190</name>
</gene>
<name>A0A2J0KRR6_9BACT</name>
<dbReference type="PANTHER" id="PTHR34297">
    <property type="entry name" value="HYPOTHETICAL CYTOSOLIC PROTEIN-RELATED"/>
    <property type="match status" value="1"/>
</dbReference>
<dbReference type="InterPro" id="IPR005531">
    <property type="entry name" value="Asp23"/>
</dbReference>
<dbReference type="PROSITE" id="PS51257">
    <property type="entry name" value="PROKAR_LIPOPROTEIN"/>
    <property type="match status" value="1"/>
</dbReference>
<dbReference type="AlphaFoldDB" id="A0A2J0KRR6"/>
<dbReference type="Pfam" id="PF03780">
    <property type="entry name" value="Asp23"/>
    <property type="match status" value="1"/>
</dbReference>
<accession>A0A2J0KRR6</accession>
<reference evidence="2 3" key="1">
    <citation type="submission" date="2017-09" db="EMBL/GenBank/DDBJ databases">
        <title>Depth-based differentiation of microbial function through sediment-hosted aquifers and enrichment of novel symbionts in the deep terrestrial subsurface.</title>
        <authorList>
            <person name="Probst A.J."/>
            <person name="Ladd B."/>
            <person name="Jarett J.K."/>
            <person name="Geller-Mcgrath D.E."/>
            <person name="Sieber C.M."/>
            <person name="Emerson J.B."/>
            <person name="Anantharaman K."/>
            <person name="Thomas B.C."/>
            <person name="Malmstrom R."/>
            <person name="Stieglmeier M."/>
            <person name="Klingl A."/>
            <person name="Woyke T."/>
            <person name="Ryan C.M."/>
            <person name="Banfield J.F."/>
        </authorList>
    </citation>
    <scope>NUCLEOTIDE SEQUENCE [LARGE SCALE GENOMIC DNA]</scope>
    <source>
        <strain evidence="2">CG07_land_8_20_14_0_80_42_15</strain>
    </source>
</reference>
<evidence type="ECO:0000313" key="3">
    <source>
        <dbReference type="Proteomes" id="UP000230052"/>
    </source>
</evidence>
<dbReference type="EMBL" id="PEWV01000062">
    <property type="protein sequence ID" value="PIU41282.1"/>
    <property type="molecule type" value="Genomic_DNA"/>
</dbReference>
<evidence type="ECO:0000313" key="2">
    <source>
        <dbReference type="EMBL" id="PIU41282.1"/>
    </source>
</evidence>
<dbReference type="Proteomes" id="UP000230052">
    <property type="component" value="Unassembled WGS sequence"/>
</dbReference>